<dbReference type="Proteomes" id="UP000580718">
    <property type="component" value="Unassembled WGS sequence"/>
</dbReference>
<dbReference type="PANTHER" id="PTHR38588">
    <property type="entry name" value="BLL0334 PROTEIN"/>
    <property type="match status" value="1"/>
</dbReference>
<feature type="compositionally biased region" description="Low complexity" evidence="1">
    <location>
        <begin position="298"/>
        <end position="338"/>
    </location>
</feature>
<keyword evidence="2" id="KW-0472">Membrane</keyword>
<accession>A0A839Y8B1</accession>
<dbReference type="PANTHER" id="PTHR38588:SF1">
    <property type="entry name" value="BLL0334 PROTEIN"/>
    <property type="match status" value="1"/>
</dbReference>
<proteinExistence type="predicted"/>
<evidence type="ECO:0000256" key="2">
    <source>
        <dbReference type="SAM" id="Phobius"/>
    </source>
</evidence>
<feature type="compositionally biased region" description="Low complexity" evidence="1">
    <location>
        <begin position="251"/>
        <end position="281"/>
    </location>
</feature>
<comment type="caution">
    <text evidence="3">The sequence shown here is derived from an EMBL/GenBank/DDBJ whole genome shotgun (WGS) entry which is preliminary data.</text>
</comment>
<dbReference type="EMBL" id="JACIBU010000001">
    <property type="protein sequence ID" value="MBB3677572.1"/>
    <property type="molecule type" value="Genomic_DNA"/>
</dbReference>
<dbReference type="InterPro" id="IPR010419">
    <property type="entry name" value="CO_DH_gsu"/>
</dbReference>
<keyword evidence="2" id="KW-0812">Transmembrane</keyword>
<evidence type="ECO:0000256" key="1">
    <source>
        <dbReference type="SAM" id="MobiDB-lite"/>
    </source>
</evidence>
<evidence type="ECO:0000313" key="4">
    <source>
        <dbReference type="Proteomes" id="UP000580718"/>
    </source>
</evidence>
<keyword evidence="2" id="KW-1133">Transmembrane helix</keyword>
<dbReference type="Gene3D" id="3.30.530.20">
    <property type="match status" value="1"/>
</dbReference>
<dbReference type="RefSeq" id="WP_183513913.1">
    <property type="nucleotide sequence ID" value="NZ_JACIBU010000001.1"/>
</dbReference>
<evidence type="ECO:0000313" key="3">
    <source>
        <dbReference type="EMBL" id="MBB3677572.1"/>
    </source>
</evidence>
<dbReference type="InterPro" id="IPR023393">
    <property type="entry name" value="START-like_dom_sf"/>
</dbReference>
<organism evidence="3 4">
    <name type="scientific">Modestobacter versicolor</name>
    <dbReference type="NCBI Taxonomy" id="429133"/>
    <lineage>
        <taxon>Bacteria</taxon>
        <taxon>Bacillati</taxon>
        <taxon>Actinomycetota</taxon>
        <taxon>Actinomycetes</taxon>
        <taxon>Geodermatophilales</taxon>
        <taxon>Geodermatophilaceae</taxon>
        <taxon>Modestobacter</taxon>
    </lineage>
</organism>
<feature type="region of interest" description="Disordered" evidence="1">
    <location>
        <begin position="251"/>
        <end position="362"/>
    </location>
</feature>
<reference evidence="3 4" key="1">
    <citation type="submission" date="2020-08" db="EMBL/GenBank/DDBJ databases">
        <title>Sequencing the genomes of 1000 actinobacteria strains.</title>
        <authorList>
            <person name="Klenk H.-P."/>
        </authorList>
    </citation>
    <scope>NUCLEOTIDE SEQUENCE [LARGE SCALE GENOMIC DNA]</scope>
    <source>
        <strain evidence="3 4">DSM 16678</strain>
    </source>
</reference>
<dbReference type="AlphaFoldDB" id="A0A839Y8B1"/>
<gene>
    <name evidence="3" type="ORF">FHX36_003307</name>
</gene>
<feature type="transmembrane region" description="Helical" evidence="2">
    <location>
        <begin position="381"/>
        <end position="399"/>
    </location>
</feature>
<name>A0A839Y8B1_9ACTN</name>
<dbReference type="CDD" id="cd07823">
    <property type="entry name" value="SRPBCC_5"/>
    <property type="match status" value="1"/>
</dbReference>
<protein>
    <submittedName>
        <fullName evidence="3">Carbon monoxide dehydrogenase subunit G</fullName>
    </submittedName>
</protein>
<dbReference type="Pfam" id="PF06240">
    <property type="entry name" value="COXG"/>
    <property type="match status" value="1"/>
</dbReference>
<dbReference type="SUPFAM" id="SSF55961">
    <property type="entry name" value="Bet v1-like"/>
    <property type="match status" value="1"/>
</dbReference>
<sequence length="404" mass="39824">MQLENSFTVPVPIDEAWRVLMDIERIAPCMPGAALDSVTGDDFTGRVKVKLGPINLTYQGKASFIERDEAAHKAVIDARGKDQRGNGTAAAIVTATLASEGQVTRVDVLTDLNITGRPAQFGRGVMTDVGNKLLGQFADKLSAQLASGDAGVAPGLVDSAAAEQSQEPTVAAAATGAAAKAAATAAGVVEEAAASLDSAPEPVKKAAAAAKKTAAAAADSAATVEASAATAPAKAAPAKAAKKAAPAKAAPAAATVPDPTVPPAKSAPAAADTAPATDTVSIEAQPARGATDTVSIEAQPAPSAADTAPAAESAAPAPTPISAAKKAPSKPPTGTTAPPNRPAGGGPAKSTPSSAPRQLNPVEPEPIDLLEVAGGAAFTRYAAPAAGAGVLLLLIALVVRRFRR</sequence>